<accession>A0A8H4NAR1</accession>
<evidence type="ECO:0000313" key="2">
    <source>
        <dbReference type="Proteomes" id="UP000572817"/>
    </source>
</evidence>
<dbReference type="Proteomes" id="UP000572817">
    <property type="component" value="Unassembled WGS sequence"/>
</dbReference>
<keyword evidence="2" id="KW-1185">Reference proteome</keyword>
<sequence length="361" mass="39539">MFSALTSTLYALWRDLSTDHFSPYLPQGYTSTARLPSYPTSSPITMEFTPSPYDVQRTRLLLHRGIGVPVEIADLIIDAAQYWPAATGTTTAVGPAVLRPAGPGRGRQGEVLARRSRSAIVRASDTGRNKAAQLVVVTGAVPGDGSLGGRGRGWEGLRKVKVRSMKWWVKSRDQGWVSEGSATTGTYFGSSSWFDACILRPLSPSDPRPPITPETAARIEKLIQRSGPPSSSETFPTFLVGNLLSTDPEDARSLFRSLGWDFVERVERVEVDGEVGERRGLVWKLQSNLVACKEYLVHGGEWRRTGEQGEGEQESDCGSGDGLGFMDLMKAGDRVGIWARAMFPGWVNDVEDVKVEIRYSV</sequence>
<evidence type="ECO:0000313" key="1">
    <source>
        <dbReference type="EMBL" id="KAF4313603.1"/>
    </source>
</evidence>
<dbReference type="AlphaFoldDB" id="A0A8H4NAR1"/>
<proteinExistence type="predicted"/>
<dbReference type="OrthoDB" id="66095at2759"/>
<comment type="caution">
    <text evidence="1">The sequence shown here is derived from an EMBL/GenBank/DDBJ whole genome shotgun (WGS) entry which is preliminary data.</text>
</comment>
<organism evidence="1 2">
    <name type="scientific">Botryosphaeria dothidea</name>
    <dbReference type="NCBI Taxonomy" id="55169"/>
    <lineage>
        <taxon>Eukaryota</taxon>
        <taxon>Fungi</taxon>
        <taxon>Dikarya</taxon>
        <taxon>Ascomycota</taxon>
        <taxon>Pezizomycotina</taxon>
        <taxon>Dothideomycetes</taxon>
        <taxon>Dothideomycetes incertae sedis</taxon>
        <taxon>Botryosphaeriales</taxon>
        <taxon>Botryosphaeriaceae</taxon>
        <taxon>Botryosphaeria</taxon>
    </lineage>
</organism>
<name>A0A8H4NAR1_9PEZI</name>
<gene>
    <name evidence="1" type="ORF">GTA08_BOTSDO01428</name>
</gene>
<protein>
    <submittedName>
        <fullName evidence="1">Uncharacterized protein</fullName>
    </submittedName>
</protein>
<reference evidence="1" key="1">
    <citation type="submission" date="2020-04" db="EMBL/GenBank/DDBJ databases">
        <title>Genome Assembly and Annotation of Botryosphaeria dothidea sdau 11-99, a Latent Pathogen of Apple Fruit Ring Rot in China.</title>
        <authorList>
            <person name="Yu C."/>
            <person name="Diao Y."/>
            <person name="Lu Q."/>
            <person name="Zhao J."/>
            <person name="Cui S."/>
            <person name="Peng C."/>
            <person name="He B."/>
            <person name="Liu H."/>
        </authorList>
    </citation>
    <scope>NUCLEOTIDE SEQUENCE [LARGE SCALE GENOMIC DNA]</scope>
    <source>
        <strain evidence="1">Sdau11-99</strain>
    </source>
</reference>
<dbReference type="EMBL" id="WWBZ02000001">
    <property type="protein sequence ID" value="KAF4313603.1"/>
    <property type="molecule type" value="Genomic_DNA"/>
</dbReference>